<evidence type="ECO:0000256" key="2">
    <source>
        <dbReference type="ARBA" id="ARBA00022801"/>
    </source>
</evidence>
<dbReference type="GO" id="GO:0046872">
    <property type="term" value="F:metal ion binding"/>
    <property type="evidence" value="ECO:0007669"/>
    <property type="project" value="UniProtKB-KW"/>
</dbReference>
<evidence type="ECO:0000313" key="5">
    <source>
        <dbReference type="EMBL" id="HIU26893.1"/>
    </source>
</evidence>
<dbReference type="InterPro" id="IPR006483">
    <property type="entry name" value="CRISPR-assoc_Cas3_HD"/>
</dbReference>
<protein>
    <submittedName>
        <fullName evidence="5">HD domain-containing protein</fullName>
    </submittedName>
</protein>
<evidence type="ECO:0000259" key="4">
    <source>
        <dbReference type="PROSITE" id="PS51643"/>
    </source>
</evidence>
<dbReference type="InterPro" id="IPR006674">
    <property type="entry name" value="HD_domain"/>
</dbReference>
<accession>A0A9D1I261</accession>
<reference evidence="5" key="1">
    <citation type="submission" date="2020-10" db="EMBL/GenBank/DDBJ databases">
        <authorList>
            <person name="Gilroy R."/>
        </authorList>
    </citation>
    <scope>NUCLEOTIDE SEQUENCE</scope>
    <source>
        <strain evidence="5">11300</strain>
    </source>
</reference>
<reference evidence="5" key="2">
    <citation type="journal article" date="2021" name="PeerJ">
        <title>Extensive microbial diversity within the chicken gut microbiome revealed by metagenomics and culture.</title>
        <authorList>
            <person name="Gilroy R."/>
            <person name="Ravi A."/>
            <person name="Getino M."/>
            <person name="Pursley I."/>
            <person name="Horton D.L."/>
            <person name="Alikhan N.F."/>
            <person name="Baker D."/>
            <person name="Gharbi K."/>
            <person name="Hall N."/>
            <person name="Watson M."/>
            <person name="Adriaenssens E.M."/>
            <person name="Foster-Nyarko E."/>
            <person name="Jarju S."/>
            <person name="Secka A."/>
            <person name="Antonio M."/>
            <person name="Oren A."/>
            <person name="Chaudhuri R.R."/>
            <person name="La Ragione R."/>
            <person name="Hildebrand F."/>
            <person name="Pallen M.J."/>
        </authorList>
    </citation>
    <scope>NUCLEOTIDE SEQUENCE</scope>
    <source>
        <strain evidence="5">11300</strain>
    </source>
</reference>
<keyword evidence="1" id="KW-0479">Metal-binding</keyword>
<comment type="caution">
    <text evidence="5">The sequence shown here is derived from an EMBL/GenBank/DDBJ whole genome shotgun (WGS) entry which is preliminary data.</text>
</comment>
<dbReference type="InterPro" id="IPR038257">
    <property type="entry name" value="CRISPR-assoc_Cas3_HD_sf"/>
</dbReference>
<dbReference type="Gene3D" id="1.10.3210.30">
    <property type="match status" value="1"/>
</dbReference>
<dbReference type="GO" id="GO:0016787">
    <property type="term" value="F:hydrolase activity"/>
    <property type="evidence" value="ECO:0007669"/>
    <property type="project" value="UniProtKB-KW"/>
</dbReference>
<organism evidence="5 6">
    <name type="scientific">Candidatus Fimisoma avicola</name>
    <dbReference type="NCBI Taxonomy" id="2840826"/>
    <lineage>
        <taxon>Bacteria</taxon>
        <taxon>Bacillati</taxon>
        <taxon>Bacillota</taxon>
        <taxon>Clostridia</taxon>
        <taxon>Eubacteriales</taxon>
        <taxon>Candidatus Fimisoma</taxon>
    </lineage>
</organism>
<evidence type="ECO:0000256" key="3">
    <source>
        <dbReference type="ARBA" id="ARBA00023118"/>
    </source>
</evidence>
<name>A0A9D1I261_9FIRM</name>
<dbReference type="Proteomes" id="UP000824091">
    <property type="component" value="Unassembled WGS sequence"/>
</dbReference>
<feature type="non-terminal residue" evidence="5">
    <location>
        <position position="86"/>
    </location>
</feature>
<dbReference type="Pfam" id="PF01966">
    <property type="entry name" value="HD"/>
    <property type="match status" value="1"/>
</dbReference>
<feature type="domain" description="HD Cas3-type" evidence="4">
    <location>
        <begin position="12"/>
        <end position="86"/>
    </location>
</feature>
<dbReference type="PROSITE" id="PS51643">
    <property type="entry name" value="HD_CAS3"/>
    <property type="match status" value="1"/>
</dbReference>
<evidence type="ECO:0000256" key="1">
    <source>
        <dbReference type="ARBA" id="ARBA00022723"/>
    </source>
</evidence>
<keyword evidence="2" id="KW-0378">Hydrolase</keyword>
<dbReference type="EMBL" id="DVMO01000009">
    <property type="protein sequence ID" value="HIU26893.1"/>
    <property type="molecule type" value="Genomic_DNA"/>
</dbReference>
<gene>
    <name evidence="5" type="ORF">IAD16_00740</name>
</gene>
<keyword evidence="3" id="KW-0051">Antiviral defense</keyword>
<sequence length="86" mass="9547">MTTIYKAHINESTGQIQTVREHSEGTARLCEEFAVQPFKPIAAAMGMIHDVGKFQSVFQRRINNENIKVEHSTCGAIVSAKEYGPP</sequence>
<evidence type="ECO:0000313" key="6">
    <source>
        <dbReference type="Proteomes" id="UP000824091"/>
    </source>
</evidence>
<dbReference type="AlphaFoldDB" id="A0A9D1I261"/>
<proteinExistence type="predicted"/>
<dbReference type="GO" id="GO:0051607">
    <property type="term" value="P:defense response to virus"/>
    <property type="evidence" value="ECO:0007669"/>
    <property type="project" value="UniProtKB-KW"/>
</dbReference>